<dbReference type="AlphaFoldDB" id="A0A0M3HLL9"/>
<name>A0A0M3HLL9_ASCLU</name>
<dbReference type="WBParaSite" id="ALUE_0000241401-mRNA-1">
    <property type="protein sequence ID" value="ALUE_0000241401-mRNA-1"/>
    <property type="gene ID" value="ALUE_0000241401"/>
</dbReference>
<evidence type="ECO:0000313" key="1">
    <source>
        <dbReference type="Proteomes" id="UP000036681"/>
    </source>
</evidence>
<accession>A0A0M3HLL9</accession>
<proteinExistence type="predicted"/>
<keyword evidence="1" id="KW-1185">Reference proteome</keyword>
<protein>
    <submittedName>
        <fullName evidence="2">Secreted protein</fullName>
    </submittedName>
</protein>
<sequence length="63" mass="7692">MQRVNLLLFKKLILIGGIFKRKHFTITHLEVFKHSCVVHKVGEFFRWWKFTVGSHFFRCIDDR</sequence>
<dbReference type="Proteomes" id="UP000036681">
    <property type="component" value="Unplaced"/>
</dbReference>
<organism evidence="1 2">
    <name type="scientific">Ascaris lumbricoides</name>
    <name type="common">Giant roundworm</name>
    <dbReference type="NCBI Taxonomy" id="6252"/>
    <lineage>
        <taxon>Eukaryota</taxon>
        <taxon>Metazoa</taxon>
        <taxon>Ecdysozoa</taxon>
        <taxon>Nematoda</taxon>
        <taxon>Chromadorea</taxon>
        <taxon>Rhabditida</taxon>
        <taxon>Spirurina</taxon>
        <taxon>Ascaridomorpha</taxon>
        <taxon>Ascaridoidea</taxon>
        <taxon>Ascarididae</taxon>
        <taxon>Ascaris</taxon>
    </lineage>
</organism>
<reference evidence="2" key="1">
    <citation type="submission" date="2017-02" db="UniProtKB">
        <authorList>
            <consortium name="WormBaseParasite"/>
        </authorList>
    </citation>
    <scope>IDENTIFICATION</scope>
</reference>
<evidence type="ECO:0000313" key="2">
    <source>
        <dbReference type="WBParaSite" id="ALUE_0000241401-mRNA-1"/>
    </source>
</evidence>